<proteinExistence type="predicted"/>
<dbReference type="PANTHER" id="PTHR43190">
    <property type="entry name" value="N-ACETYL-D-GLUCOSAMINE KINASE"/>
    <property type="match status" value="1"/>
</dbReference>
<name>A0A0C1DGE9_9SPHI</name>
<keyword evidence="1" id="KW-0418">Kinase</keyword>
<keyword evidence="1" id="KW-0808">Transferase</keyword>
<dbReference type="InterPro" id="IPR043129">
    <property type="entry name" value="ATPase_NBD"/>
</dbReference>
<dbReference type="Gene3D" id="3.30.420.40">
    <property type="match status" value="2"/>
</dbReference>
<gene>
    <name evidence="1" type="ORF">OC25_03040</name>
</gene>
<protein>
    <submittedName>
        <fullName evidence="1">N-acetylglucosamine kinase</fullName>
    </submittedName>
</protein>
<dbReference type="SUPFAM" id="SSF53067">
    <property type="entry name" value="Actin-like ATPase domain"/>
    <property type="match status" value="2"/>
</dbReference>
<reference evidence="1 2" key="1">
    <citation type="submission" date="2014-10" db="EMBL/GenBank/DDBJ databases">
        <title>Pedobacter Kyungheensis.</title>
        <authorList>
            <person name="Anderson B.M."/>
            <person name="Newman J.D."/>
        </authorList>
    </citation>
    <scope>NUCLEOTIDE SEQUENCE [LARGE SCALE GENOMIC DNA]</scope>
    <source>
        <strain evidence="1 2">KACC 16221</strain>
    </source>
</reference>
<dbReference type="PANTHER" id="PTHR43190:SF3">
    <property type="entry name" value="N-ACETYL-D-GLUCOSAMINE KINASE"/>
    <property type="match status" value="1"/>
</dbReference>
<keyword evidence="2" id="KW-1185">Reference proteome</keyword>
<dbReference type="InterPro" id="IPR052519">
    <property type="entry name" value="Euk-type_GlcNAc_Kinase"/>
</dbReference>
<sequence>MILVADSGSSKTDWMGYHNGETLKFSTPGINPYFLNEQEISKLIAKNESLIQYADEVKEIYFFGAGCSSPDKHEVVSNGLSTVFTKAFISVDHDLLGSVYATCGNAEGLNCILGTGSNICYFDGKKIHDGHHGLGYVLGDEGSGTFFGKKVLLSYLYNKMPSNLAAEFKKAFPAEKEQIITNVYQKPFPNIYLAGFSRFMASHKDHPFIQEILRKGFQEFVDTNVKDYPKHKNVPCHFVGSIAYYYQDALISVLLENGIEPGKILQKPIDELFNFILHKEGIVQQAS</sequence>
<dbReference type="RefSeq" id="WP_039471509.1">
    <property type="nucleotide sequence ID" value="NZ_JSYN01000002.1"/>
</dbReference>
<dbReference type="OrthoDB" id="871343at2"/>
<organism evidence="1 2">
    <name type="scientific">Pedobacter kyungheensis</name>
    <dbReference type="NCBI Taxonomy" id="1069985"/>
    <lineage>
        <taxon>Bacteria</taxon>
        <taxon>Pseudomonadati</taxon>
        <taxon>Bacteroidota</taxon>
        <taxon>Sphingobacteriia</taxon>
        <taxon>Sphingobacteriales</taxon>
        <taxon>Sphingobacteriaceae</taxon>
        <taxon>Pedobacter</taxon>
    </lineage>
</organism>
<accession>A0A0C1DGE9</accession>
<dbReference type="Gene3D" id="1.10.720.160">
    <property type="match status" value="1"/>
</dbReference>
<comment type="caution">
    <text evidence="1">The sequence shown here is derived from an EMBL/GenBank/DDBJ whole genome shotgun (WGS) entry which is preliminary data.</text>
</comment>
<dbReference type="CDD" id="cd24079">
    <property type="entry name" value="ASKHA_NBD_PG1100-like"/>
    <property type="match status" value="1"/>
</dbReference>
<dbReference type="Proteomes" id="UP000031246">
    <property type="component" value="Unassembled WGS sequence"/>
</dbReference>
<dbReference type="EMBL" id="JSYN01000002">
    <property type="protein sequence ID" value="KIA96706.1"/>
    <property type="molecule type" value="Genomic_DNA"/>
</dbReference>
<dbReference type="GO" id="GO:0016301">
    <property type="term" value="F:kinase activity"/>
    <property type="evidence" value="ECO:0007669"/>
    <property type="project" value="UniProtKB-KW"/>
</dbReference>
<evidence type="ECO:0000313" key="2">
    <source>
        <dbReference type="Proteomes" id="UP000031246"/>
    </source>
</evidence>
<dbReference type="AlphaFoldDB" id="A0A0C1DGE9"/>
<evidence type="ECO:0000313" key="1">
    <source>
        <dbReference type="EMBL" id="KIA96706.1"/>
    </source>
</evidence>